<evidence type="ECO:0000313" key="2">
    <source>
        <dbReference type="Proteomes" id="UP000254326"/>
    </source>
</evidence>
<proteinExistence type="predicted"/>
<accession>A0A370U8M2</accession>
<sequence>MSMKLLREINELVIEADIEQSDKEILARLGLNGFPTHSQLLVLQTALSDAITHNRTERLSRAKLGFSRHLEDSKRKSIFSLGLTMADMLQDIVKVMQDSNKVPKGLLVAFREQSQNQEASEDDIREIWESFARLGLIDPDEKND</sequence>
<dbReference type="OrthoDB" id="7064141at2"/>
<dbReference type="AlphaFoldDB" id="A0A370U8M2"/>
<keyword evidence="2" id="KW-1185">Reference proteome</keyword>
<protein>
    <submittedName>
        <fullName evidence="1">Uncharacterized protein</fullName>
    </submittedName>
</protein>
<gene>
    <name evidence="1" type="ORF">DN730_10985</name>
</gene>
<organism evidence="1 2">
    <name type="scientific">Marinomonas piezotolerans</name>
    <dbReference type="NCBI Taxonomy" id="2213058"/>
    <lineage>
        <taxon>Bacteria</taxon>
        <taxon>Pseudomonadati</taxon>
        <taxon>Pseudomonadota</taxon>
        <taxon>Gammaproteobacteria</taxon>
        <taxon>Oceanospirillales</taxon>
        <taxon>Oceanospirillaceae</taxon>
        <taxon>Marinomonas</taxon>
    </lineage>
</organism>
<dbReference type="RefSeq" id="WP_115468188.1">
    <property type="nucleotide sequence ID" value="NZ_QKRA01000004.1"/>
</dbReference>
<reference evidence="1 2" key="1">
    <citation type="submission" date="2018-06" db="EMBL/GenBank/DDBJ databases">
        <title>Marinomonas sp. YLB-05 draft genome sequence.</title>
        <authorList>
            <person name="Yu L."/>
            <person name="Tang X."/>
        </authorList>
    </citation>
    <scope>NUCLEOTIDE SEQUENCE [LARGE SCALE GENOMIC DNA]</scope>
    <source>
        <strain evidence="1 2">YLB-05</strain>
    </source>
</reference>
<comment type="caution">
    <text evidence="1">The sequence shown here is derived from an EMBL/GenBank/DDBJ whole genome shotgun (WGS) entry which is preliminary data.</text>
</comment>
<dbReference type="EMBL" id="QKRA01000004">
    <property type="protein sequence ID" value="RDL44150.1"/>
    <property type="molecule type" value="Genomic_DNA"/>
</dbReference>
<dbReference type="Proteomes" id="UP000254326">
    <property type="component" value="Unassembled WGS sequence"/>
</dbReference>
<evidence type="ECO:0000313" key="1">
    <source>
        <dbReference type="EMBL" id="RDL44150.1"/>
    </source>
</evidence>
<name>A0A370U8M2_9GAMM</name>